<reference evidence="2" key="1">
    <citation type="submission" date="2016-06" db="EMBL/GenBank/DDBJ databases">
        <authorList>
            <person name="Nascimento L."/>
            <person name="Pereira R.V."/>
            <person name="Martins L.F."/>
            <person name="Quaggio R.B."/>
            <person name="Silva A.M."/>
            <person name="Setubal J.C."/>
        </authorList>
    </citation>
    <scope>NUCLEOTIDE SEQUENCE [LARGE SCALE GENOMIC DNA]</scope>
</reference>
<dbReference type="Gene3D" id="3.90.550.10">
    <property type="entry name" value="Spore Coat Polysaccharide Biosynthesis Protein SpsA, Chain A"/>
    <property type="match status" value="1"/>
</dbReference>
<dbReference type="EMBL" id="LZRT01000127">
    <property type="protein sequence ID" value="OUM84478.1"/>
    <property type="molecule type" value="Genomic_DNA"/>
</dbReference>
<proteinExistence type="predicted"/>
<dbReference type="AlphaFoldDB" id="A0A1Y3PHA0"/>
<dbReference type="SUPFAM" id="SSF53448">
    <property type="entry name" value="Nucleotide-diphospho-sugar transferases"/>
    <property type="match status" value="1"/>
</dbReference>
<dbReference type="InterPro" id="IPR029044">
    <property type="entry name" value="Nucleotide-diphossugar_trans"/>
</dbReference>
<sequence length="114" mass="13402">MDESRGVCTRLDMMRTLLNVCFINGSSVLTHMNVFQRVGLFDETLRYAHDYDMWLRMLPHYELAYLDEPLLMYRVHQHMGTKKYAEAVQKEALLVQERHREAVLQLVERGGALS</sequence>
<name>A0A1Y3PHA0_9BACI</name>
<comment type="caution">
    <text evidence="1">The sequence shown here is derived from an EMBL/GenBank/DDBJ whole genome shotgun (WGS) entry which is preliminary data.</text>
</comment>
<protein>
    <recommendedName>
        <fullName evidence="3">Glycosyltransferase 2-like domain-containing protein</fullName>
    </recommendedName>
</protein>
<organism evidence="1 2">
    <name type="scientific">Bacillus thermozeamaize</name>
    <dbReference type="NCBI Taxonomy" id="230954"/>
    <lineage>
        <taxon>Bacteria</taxon>
        <taxon>Bacillati</taxon>
        <taxon>Bacillota</taxon>
        <taxon>Bacilli</taxon>
        <taxon>Bacillales</taxon>
        <taxon>Bacillaceae</taxon>
        <taxon>Bacillus</taxon>
    </lineage>
</organism>
<gene>
    <name evidence="1" type="ORF">BAA01_03085</name>
</gene>
<dbReference type="Proteomes" id="UP000196475">
    <property type="component" value="Unassembled WGS sequence"/>
</dbReference>
<accession>A0A1Y3PHA0</accession>
<evidence type="ECO:0000313" key="1">
    <source>
        <dbReference type="EMBL" id="OUM84478.1"/>
    </source>
</evidence>
<evidence type="ECO:0000313" key="2">
    <source>
        <dbReference type="Proteomes" id="UP000196475"/>
    </source>
</evidence>
<evidence type="ECO:0008006" key="3">
    <source>
        <dbReference type="Google" id="ProtNLM"/>
    </source>
</evidence>